<keyword evidence="2" id="KW-1185">Reference proteome</keyword>
<keyword evidence="1" id="KW-0808">Transferase</keyword>
<gene>
    <name evidence="1" type="ORF">SAMN05216252_11897</name>
</gene>
<name>A0A239L6F4_9ACTN</name>
<dbReference type="Proteomes" id="UP000198280">
    <property type="component" value="Unassembled WGS sequence"/>
</dbReference>
<dbReference type="InterPro" id="IPR019646">
    <property type="entry name" value="Aminoglyc_AdlTrfase"/>
</dbReference>
<evidence type="ECO:0000313" key="2">
    <source>
        <dbReference type="Proteomes" id="UP000198280"/>
    </source>
</evidence>
<accession>A0A239L6F4</accession>
<sequence>MMTGRDVVEILGLLRGAGAEVWVGGGWGIDALLGRQTRDHRDLDLMHRHEQEEAVVAALAAAGFAESLDGRPVRFVVTDARGREIDLHPLTFAADGSAEQASPEPGRPFGYPAACFVTGEVERTAVPCLSAEQQVSFHQGYEPAERDRHDMRRLREAFGIATHF</sequence>
<dbReference type="EMBL" id="FZOF01000018">
    <property type="protein sequence ID" value="SNT25602.1"/>
    <property type="molecule type" value="Genomic_DNA"/>
</dbReference>
<reference evidence="1 2" key="1">
    <citation type="submission" date="2017-06" db="EMBL/GenBank/DDBJ databases">
        <authorList>
            <person name="Kim H.J."/>
            <person name="Triplett B.A."/>
        </authorList>
    </citation>
    <scope>NUCLEOTIDE SEQUENCE [LARGE SCALE GENOMIC DNA]</scope>
    <source>
        <strain evidence="1 2">CGMCC 4.1858</strain>
    </source>
</reference>
<dbReference type="AlphaFoldDB" id="A0A239L6F4"/>
<dbReference type="Gene3D" id="3.30.460.40">
    <property type="match status" value="1"/>
</dbReference>
<organism evidence="1 2">
    <name type="scientific">Actinacidiphila glaucinigra</name>
    <dbReference type="NCBI Taxonomy" id="235986"/>
    <lineage>
        <taxon>Bacteria</taxon>
        <taxon>Bacillati</taxon>
        <taxon>Actinomycetota</taxon>
        <taxon>Actinomycetes</taxon>
        <taxon>Kitasatosporales</taxon>
        <taxon>Streptomycetaceae</taxon>
        <taxon>Actinacidiphila</taxon>
    </lineage>
</organism>
<dbReference type="OrthoDB" id="9800567at2"/>
<dbReference type="GO" id="GO:0016740">
    <property type="term" value="F:transferase activity"/>
    <property type="evidence" value="ECO:0007669"/>
    <property type="project" value="UniProtKB-KW"/>
</dbReference>
<protein>
    <submittedName>
        <fullName evidence="1">Lincosamide nucleotidyltransferase A/C/D/E</fullName>
    </submittedName>
</protein>
<proteinExistence type="predicted"/>
<dbReference type="Pfam" id="PF10706">
    <property type="entry name" value="Aminoglyc_resit"/>
    <property type="match status" value="1"/>
</dbReference>
<evidence type="ECO:0000313" key="1">
    <source>
        <dbReference type="EMBL" id="SNT25602.1"/>
    </source>
</evidence>